<feature type="domain" description="Wall-associated receptor kinase galacturonan-binding" evidence="8">
    <location>
        <begin position="21"/>
        <end position="87"/>
    </location>
</feature>
<comment type="caution">
    <text evidence="10">The sequence shown here is derived from an EMBL/GenBank/DDBJ whole genome shotgun (WGS) entry which is preliminary data.</text>
</comment>
<keyword evidence="4" id="KW-0325">Glycoprotein</keyword>
<evidence type="ECO:0000256" key="3">
    <source>
        <dbReference type="ARBA" id="ARBA00022729"/>
    </source>
</evidence>
<organism evidence="10 11">
    <name type="scientific">Heracleum sosnowskyi</name>
    <dbReference type="NCBI Taxonomy" id="360622"/>
    <lineage>
        <taxon>Eukaryota</taxon>
        <taxon>Viridiplantae</taxon>
        <taxon>Streptophyta</taxon>
        <taxon>Embryophyta</taxon>
        <taxon>Tracheophyta</taxon>
        <taxon>Spermatophyta</taxon>
        <taxon>Magnoliopsida</taxon>
        <taxon>eudicotyledons</taxon>
        <taxon>Gunneridae</taxon>
        <taxon>Pentapetalae</taxon>
        <taxon>asterids</taxon>
        <taxon>campanulids</taxon>
        <taxon>Apiales</taxon>
        <taxon>Apiaceae</taxon>
        <taxon>Apioideae</taxon>
        <taxon>apioid superclade</taxon>
        <taxon>Tordylieae</taxon>
        <taxon>Tordyliinae</taxon>
        <taxon>Heracleum</taxon>
    </lineage>
</organism>
<evidence type="ECO:0000256" key="6">
    <source>
        <dbReference type="ARBA" id="ARBA00048679"/>
    </source>
</evidence>
<dbReference type="GO" id="GO:0030247">
    <property type="term" value="F:polysaccharide binding"/>
    <property type="evidence" value="ECO:0007669"/>
    <property type="project" value="InterPro"/>
</dbReference>
<comment type="catalytic activity">
    <reaction evidence="5">
        <text>L-threonyl-[protein] + ATP = O-phospho-L-threonyl-[protein] + ADP + H(+)</text>
        <dbReference type="Rhea" id="RHEA:46608"/>
        <dbReference type="Rhea" id="RHEA-COMP:11060"/>
        <dbReference type="Rhea" id="RHEA-COMP:11605"/>
        <dbReference type="ChEBI" id="CHEBI:15378"/>
        <dbReference type="ChEBI" id="CHEBI:30013"/>
        <dbReference type="ChEBI" id="CHEBI:30616"/>
        <dbReference type="ChEBI" id="CHEBI:61977"/>
        <dbReference type="ChEBI" id="CHEBI:456216"/>
        <dbReference type="EC" id="2.7.11.1"/>
    </reaction>
</comment>
<dbReference type="EC" id="2.7.11.1" evidence="2"/>
<feature type="domain" description="Wall-associated receptor kinase C-terminal" evidence="9">
    <location>
        <begin position="142"/>
        <end position="240"/>
    </location>
</feature>
<keyword evidence="11" id="KW-1185">Reference proteome</keyword>
<dbReference type="EMBL" id="JAUIZM010000001">
    <property type="protein sequence ID" value="KAK1404283.1"/>
    <property type="molecule type" value="Genomic_DNA"/>
</dbReference>
<evidence type="ECO:0000256" key="5">
    <source>
        <dbReference type="ARBA" id="ARBA00047899"/>
    </source>
</evidence>
<keyword evidence="3" id="KW-0732">Signal</keyword>
<proteinExistence type="predicted"/>
<feature type="domain" description="Wall-associated receptor kinase C-terminal" evidence="9">
    <location>
        <begin position="789"/>
        <end position="868"/>
    </location>
</feature>
<gene>
    <name evidence="10" type="ORF">POM88_003888</name>
</gene>
<feature type="domain" description="Wall-associated receptor kinase galacturonan-binding" evidence="8">
    <location>
        <begin position="645"/>
        <end position="693"/>
    </location>
</feature>
<dbReference type="InterPro" id="IPR025287">
    <property type="entry name" value="WAK_GUB"/>
</dbReference>
<dbReference type="AlphaFoldDB" id="A0AAD8NDZ8"/>
<dbReference type="GO" id="GO:0016020">
    <property type="term" value="C:membrane"/>
    <property type="evidence" value="ECO:0007669"/>
    <property type="project" value="UniProtKB-SubCell"/>
</dbReference>
<comment type="subcellular location">
    <subcellularLocation>
        <location evidence="1">Membrane</location>
        <topology evidence="1">Single-pass membrane protein</topology>
    </subcellularLocation>
</comment>
<feature type="domain" description="Wall-associated receptor kinase galacturonan-binding" evidence="8">
    <location>
        <begin position="328"/>
        <end position="392"/>
    </location>
</feature>
<evidence type="ECO:0000313" key="10">
    <source>
        <dbReference type="EMBL" id="KAK1404283.1"/>
    </source>
</evidence>
<sequence>MLALIIPGNNAQDDSNQYKVCSDIATACGKPMGGLQYPFWGENIRPIYCGLEDFELSCENTDLVIDIGTESKYLVVEINLTTSVLTLNPFNDILGNICASSVIKYPVLDDALYDYGRNTEDLHLYYHCEAGTQTTWIQSKFNCGSKDKNEVYFFRKNSLSQAEKDRLDEYLCYQTTVPVDTAVLEEFINNTMEPKELFSRSFKIHYNRVNGNACSVCMALGGLCWGGTRFGKNSTCLYRNGTVFSPYSQSGKSMNLGQKIGIATGVGGIVILLLVFILYWIRTKHGSFLFNQNVSSYPKDVEAFIKKYRSSIPRRFRCSCVDQKFIDCAPRNCGNLSISFPFYIEGVQRPYCGVPGFHITCENNKDPLLDIPEDNQALLVNEIFDDNRTFRASMAALRSNTGNCGAIRQIARNLTVRGDRFKLMKDSTLVLLRNCSSDTRLDKYRVACDGVSYLLMSGIDTNLGTASRKCQLEAMAPIIIDETNVTSMNYLTVLRRGFLLKWTATDCRECKSSGGRCGMALDRFQFQCFCQDRPRYRNCIATLTVLTGNYRNSRLKLAIASGVGGCSVFLLVILIICRRRIRDKYGSSMFSQDSSTHPKDVEAFIKQYGSSIPKRFSFVIAIVLLLINIPVHRATDDTAQYYLDCSKFVSFSCGKTALSLTFPFWAKHSRPSYCGLEGYELGCIDLYPVINIALDREVDSLYSWGSEAVYRVVDINPSGSAIILERTHDQLVNDNCDLTFENTTLNNKLFEYSQGIEDLYMFYDCPLKVRVPVMSGVRNNYTCQSGPENKQVIFGVKSHLEDYLDTLHKVCKTFVRVPVTRPNLEKFSMNVTMLPRELLDSSFEVQFKINETACLHCTKSGVVCWKNPNSGVYPQCLSVTGVQPPYCGVPGFNITCENNKDPLLDIPEDNQELLVNEIFDDNRSFRASMAALRSNTGNCGAIRQIARNILVRF</sequence>
<evidence type="ECO:0000259" key="8">
    <source>
        <dbReference type="Pfam" id="PF13947"/>
    </source>
</evidence>
<evidence type="ECO:0000259" key="9">
    <source>
        <dbReference type="Pfam" id="PF14380"/>
    </source>
</evidence>
<dbReference type="Proteomes" id="UP001237642">
    <property type="component" value="Unassembled WGS sequence"/>
</dbReference>
<feature type="domain" description="Wall-associated receptor kinase C-terminal" evidence="9">
    <location>
        <begin position="457"/>
        <end position="533"/>
    </location>
</feature>
<protein>
    <recommendedName>
        <fullName evidence="2">non-specific serine/threonine protein kinase</fullName>
        <ecNumber evidence="2">2.7.11.1</ecNumber>
    </recommendedName>
</protein>
<feature type="domain" description="Wall-associated receptor kinase galacturonan-binding" evidence="8">
    <location>
        <begin position="881"/>
        <end position="927"/>
    </location>
</feature>
<evidence type="ECO:0000256" key="4">
    <source>
        <dbReference type="ARBA" id="ARBA00023180"/>
    </source>
</evidence>
<evidence type="ECO:0000313" key="11">
    <source>
        <dbReference type="Proteomes" id="UP001237642"/>
    </source>
</evidence>
<dbReference type="Pfam" id="PF14380">
    <property type="entry name" value="WAK_assoc"/>
    <property type="match status" value="3"/>
</dbReference>
<dbReference type="InterPro" id="IPR032872">
    <property type="entry name" value="WAK_assoc_C"/>
</dbReference>
<feature type="transmembrane region" description="Helical" evidence="7">
    <location>
        <begin position="260"/>
        <end position="281"/>
    </location>
</feature>
<dbReference type="PANTHER" id="PTHR33138">
    <property type="entry name" value="OS01G0690200 PROTEIN"/>
    <property type="match status" value="1"/>
</dbReference>
<evidence type="ECO:0000256" key="7">
    <source>
        <dbReference type="SAM" id="Phobius"/>
    </source>
</evidence>
<keyword evidence="7" id="KW-1133">Transmembrane helix</keyword>
<keyword evidence="7" id="KW-0812">Transmembrane</keyword>
<dbReference type="GO" id="GO:0004674">
    <property type="term" value="F:protein serine/threonine kinase activity"/>
    <property type="evidence" value="ECO:0007669"/>
    <property type="project" value="UniProtKB-EC"/>
</dbReference>
<reference evidence="10" key="1">
    <citation type="submission" date="2023-02" db="EMBL/GenBank/DDBJ databases">
        <title>Genome of toxic invasive species Heracleum sosnowskyi carries increased number of genes despite the absence of recent whole-genome duplications.</title>
        <authorList>
            <person name="Schelkunov M."/>
            <person name="Shtratnikova V."/>
            <person name="Makarenko M."/>
            <person name="Klepikova A."/>
            <person name="Omelchenko D."/>
            <person name="Novikova G."/>
            <person name="Obukhova E."/>
            <person name="Bogdanov V."/>
            <person name="Penin A."/>
            <person name="Logacheva M."/>
        </authorList>
    </citation>
    <scope>NUCLEOTIDE SEQUENCE</scope>
    <source>
        <strain evidence="10">Hsosn_3</strain>
        <tissue evidence="10">Leaf</tissue>
    </source>
</reference>
<reference evidence="10" key="2">
    <citation type="submission" date="2023-05" db="EMBL/GenBank/DDBJ databases">
        <authorList>
            <person name="Schelkunov M.I."/>
        </authorList>
    </citation>
    <scope>NUCLEOTIDE SEQUENCE</scope>
    <source>
        <strain evidence="10">Hsosn_3</strain>
        <tissue evidence="10">Leaf</tissue>
    </source>
</reference>
<evidence type="ECO:0000256" key="2">
    <source>
        <dbReference type="ARBA" id="ARBA00012513"/>
    </source>
</evidence>
<keyword evidence="7" id="KW-0472">Membrane</keyword>
<dbReference type="PANTHER" id="PTHR33138:SF27">
    <property type="entry name" value="WALL-ASSOCIATED RECEPTOR KINASE C-TERMINAL DOMAIN-CONTAINING PROTEIN"/>
    <property type="match status" value="1"/>
</dbReference>
<dbReference type="Pfam" id="PF13947">
    <property type="entry name" value="GUB_WAK_bind"/>
    <property type="match status" value="4"/>
</dbReference>
<comment type="catalytic activity">
    <reaction evidence="6">
        <text>L-seryl-[protein] + ATP = O-phospho-L-seryl-[protein] + ADP + H(+)</text>
        <dbReference type="Rhea" id="RHEA:17989"/>
        <dbReference type="Rhea" id="RHEA-COMP:9863"/>
        <dbReference type="Rhea" id="RHEA-COMP:11604"/>
        <dbReference type="ChEBI" id="CHEBI:15378"/>
        <dbReference type="ChEBI" id="CHEBI:29999"/>
        <dbReference type="ChEBI" id="CHEBI:30616"/>
        <dbReference type="ChEBI" id="CHEBI:83421"/>
        <dbReference type="ChEBI" id="CHEBI:456216"/>
        <dbReference type="EC" id="2.7.11.1"/>
    </reaction>
</comment>
<feature type="transmembrane region" description="Helical" evidence="7">
    <location>
        <begin position="557"/>
        <end position="577"/>
    </location>
</feature>
<name>A0AAD8NDZ8_9APIA</name>
<accession>A0AAD8NDZ8</accession>
<evidence type="ECO:0000256" key="1">
    <source>
        <dbReference type="ARBA" id="ARBA00004167"/>
    </source>
</evidence>